<dbReference type="SMART" id="SM00079">
    <property type="entry name" value="PBPe"/>
    <property type="match status" value="1"/>
</dbReference>
<dbReference type="CDD" id="cd19990">
    <property type="entry name" value="PBP1_GABAb_receptor_plant"/>
    <property type="match status" value="1"/>
</dbReference>
<feature type="transmembrane region" description="Helical" evidence="16">
    <location>
        <begin position="604"/>
        <end position="622"/>
    </location>
</feature>
<evidence type="ECO:0000256" key="15">
    <source>
        <dbReference type="PIRNR" id="PIRNR037090"/>
    </source>
</evidence>
<evidence type="ECO:0000256" key="11">
    <source>
        <dbReference type="ARBA" id="ARBA00023180"/>
    </source>
</evidence>
<keyword evidence="19" id="KW-1185">Reference proteome</keyword>
<dbReference type="FunFam" id="1.10.287.70:FF:000037">
    <property type="entry name" value="Glutamate receptor"/>
    <property type="match status" value="1"/>
</dbReference>
<comment type="function">
    <text evidence="15">Glutamate-gated receptor that probably acts as non-selective cation channel.</text>
</comment>
<dbReference type="Pfam" id="PF00060">
    <property type="entry name" value="Lig_chan"/>
    <property type="match status" value="1"/>
</dbReference>
<feature type="transmembrane region" description="Helical" evidence="16">
    <location>
        <begin position="574"/>
        <end position="592"/>
    </location>
</feature>
<dbReference type="InterPro" id="IPR001828">
    <property type="entry name" value="ANF_lig-bd_rcpt"/>
</dbReference>
<evidence type="ECO:0000256" key="10">
    <source>
        <dbReference type="ARBA" id="ARBA00023170"/>
    </source>
</evidence>
<dbReference type="FunFam" id="3.40.190.10:FF:000103">
    <property type="entry name" value="Glutamate receptor"/>
    <property type="match status" value="1"/>
</dbReference>
<evidence type="ECO:0000256" key="12">
    <source>
        <dbReference type="ARBA" id="ARBA00023286"/>
    </source>
</evidence>
<dbReference type="InterPro" id="IPR017103">
    <property type="entry name" value="Iontropic_Glu_rcpt_pln"/>
</dbReference>
<dbReference type="Proteomes" id="UP000289340">
    <property type="component" value="Chromosome 11"/>
</dbReference>
<evidence type="ECO:0000256" key="7">
    <source>
        <dbReference type="ARBA" id="ARBA00022989"/>
    </source>
</evidence>
<comment type="subcellular location">
    <subcellularLocation>
        <location evidence="1">Membrane</location>
        <topology evidence="1">Multi-pass membrane protein</topology>
    </subcellularLocation>
</comment>
<evidence type="ECO:0000256" key="8">
    <source>
        <dbReference type="ARBA" id="ARBA00023065"/>
    </source>
</evidence>
<keyword evidence="12 15" id="KW-1071">Ligand-gated ion channel</keyword>
<evidence type="ECO:0000256" key="13">
    <source>
        <dbReference type="ARBA" id="ARBA00023303"/>
    </source>
</evidence>
<dbReference type="InterPro" id="IPR028082">
    <property type="entry name" value="Peripla_BP_I"/>
</dbReference>
<evidence type="ECO:0000259" key="17">
    <source>
        <dbReference type="SMART" id="SM00079"/>
    </source>
</evidence>
<dbReference type="PANTHER" id="PTHR18966">
    <property type="entry name" value="IONOTROPIC GLUTAMATE RECEPTOR"/>
    <property type="match status" value="1"/>
</dbReference>
<keyword evidence="4 15" id="KW-0813">Transport</keyword>
<organism evidence="18 19">
    <name type="scientific">Glycine soja</name>
    <name type="common">Wild soybean</name>
    <dbReference type="NCBI Taxonomy" id="3848"/>
    <lineage>
        <taxon>Eukaryota</taxon>
        <taxon>Viridiplantae</taxon>
        <taxon>Streptophyta</taxon>
        <taxon>Embryophyta</taxon>
        <taxon>Tracheophyta</taxon>
        <taxon>Spermatophyta</taxon>
        <taxon>Magnoliopsida</taxon>
        <taxon>eudicotyledons</taxon>
        <taxon>Gunneridae</taxon>
        <taxon>Pentapetalae</taxon>
        <taxon>rosids</taxon>
        <taxon>fabids</taxon>
        <taxon>Fabales</taxon>
        <taxon>Fabaceae</taxon>
        <taxon>Papilionoideae</taxon>
        <taxon>50 kb inversion clade</taxon>
        <taxon>NPAAA clade</taxon>
        <taxon>indigoferoid/millettioid clade</taxon>
        <taxon>Phaseoleae</taxon>
        <taxon>Glycine</taxon>
        <taxon>Glycine subgen. Soja</taxon>
    </lineage>
</organism>
<keyword evidence="7 16" id="KW-1133">Transmembrane helix</keyword>
<dbReference type="InterPro" id="IPR019594">
    <property type="entry name" value="Glu/Gly-bd"/>
</dbReference>
<name>A0A445I9A2_GLYSO</name>
<evidence type="ECO:0000313" key="19">
    <source>
        <dbReference type="Proteomes" id="UP000289340"/>
    </source>
</evidence>
<dbReference type="SMR" id="A0A445I9A2"/>
<dbReference type="InterPro" id="IPR015683">
    <property type="entry name" value="Ionotropic_Glu_rcpt"/>
</dbReference>
<sequence>MHFLSTIPQTLAMIWLFYLLISLGLISGYQNEATNANNKVISIGAIIDVNSRIGKEQQVALDIAAQSYNSTSRTYKLALYFRNSTKDPLRAITLVEEMIYKQKVQVIIGMHKWSEAALVAEIGSQAQVPIIAFAEPTITPPLMTERWPFLVRLANSSTTYIKCIADIVQTYNWQRVVAIYEDDAYGGDYGMLALLSEALQDVGSMIEYHLVLPPISSLHDPGGLVREELLKLWQTQSRVFIVLQSSFEMAIHLFKEASKMGLVDKESVWIHPESITNLLDSVNKSSISYMEGALGIKTYYSENSTEYQDFEAQFRKKFWPKNAEEDNRYPGFYALQAYDSIKIVTQAVDRMAGRNTSSPKNLLREILSSNFLGLSGQIQFEDGQLLQNPILRIVNVAGRSYKEVCFWSQQHGFTTNLPIGQGGYNVAGNTKCFNGVRWPGDLKHDPKGWKMPTKQNPLRIAVRNRTSFSKFVNYDQNKKIYSGFCIDIFQSVLPLLGYDLPYQYYPIDGTYNDLVQLVYNKTYDAVVGDMTILEERMQYVDFTVPYAESGLSMIVPSKSEESAWMFTKPFTWELWMVTGAILIYTMLAVWYLERESNPEFHGNWKSQISTALWFTFSSLFFAHREKMSCNLTRMVMVSWLLLVLILTSCYTASLSSMLTVKQLQPNVTDIQWLKRNNMKIGCDGDSFVRSFLEKVENFKPENIINVTDEYNYDGAFKNNSIAAAFLELPYEKVFISECCNRYIGFTPRTRFGGLGFMFQKGSPLARDVSKAILHLSEKKAELKRLEEKWLITSPASCSNVTSDDTDSLKLRSLWILYVISGATSTICVLLSAIQSLVKSCHQCQAVAPEGNDTPSDHKVWEKVITHAKQIFNKKINNSSEAQEQVVTDCSLRWDRVNMTVSPEHQQEMASPLPGILMLPSPPPEVQMTTHDLGITNTSK</sequence>
<accession>A0A445I9A2</accession>
<dbReference type="PIRSF" id="PIRSF037090">
    <property type="entry name" value="Iontro_Glu-like_rcpt_pln"/>
    <property type="match status" value="1"/>
</dbReference>
<comment type="caution">
    <text evidence="18">The sequence shown here is derived from an EMBL/GenBank/DDBJ whole genome shotgun (WGS) entry which is preliminary data.</text>
</comment>
<comment type="subunit">
    <text evidence="3">May form heteromers.</text>
</comment>
<evidence type="ECO:0000256" key="9">
    <source>
        <dbReference type="ARBA" id="ARBA00023136"/>
    </source>
</evidence>
<evidence type="ECO:0000256" key="6">
    <source>
        <dbReference type="ARBA" id="ARBA00022729"/>
    </source>
</evidence>
<dbReference type="GO" id="GO:0016020">
    <property type="term" value="C:membrane"/>
    <property type="evidence" value="ECO:0007669"/>
    <property type="project" value="UniProtKB-SubCell"/>
</dbReference>
<keyword evidence="10 15" id="KW-0675">Receptor</keyword>
<keyword evidence="11" id="KW-0325">Glycoprotein</keyword>
<dbReference type="CDD" id="cd13686">
    <property type="entry name" value="GluR_Plant"/>
    <property type="match status" value="1"/>
</dbReference>
<dbReference type="SUPFAM" id="SSF53850">
    <property type="entry name" value="Periplasmic binding protein-like II"/>
    <property type="match status" value="1"/>
</dbReference>
<evidence type="ECO:0000256" key="14">
    <source>
        <dbReference type="ARBA" id="ARBA00049638"/>
    </source>
</evidence>
<dbReference type="Gene3D" id="3.40.50.2300">
    <property type="match status" value="2"/>
</dbReference>
<reference evidence="18 19" key="1">
    <citation type="submission" date="2018-09" db="EMBL/GenBank/DDBJ databases">
        <title>A high-quality reference genome of wild soybean provides a powerful tool to mine soybean genomes.</title>
        <authorList>
            <person name="Xie M."/>
            <person name="Chung C.Y.L."/>
            <person name="Li M.-W."/>
            <person name="Wong F.-L."/>
            <person name="Chan T.-F."/>
            <person name="Lam H.-M."/>
        </authorList>
    </citation>
    <scope>NUCLEOTIDE SEQUENCE [LARGE SCALE GENOMIC DNA]</scope>
    <source>
        <strain evidence="19">cv. W05</strain>
        <tissue evidence="18">Hypocotyl of etiolated seedlings</tissue>
    </source>
</reference>
<feature type="transmembrane region" description="Helical" evidence="16">
    <location>
        <begin position="12"/>
        <end position="29"/>
    </location>
</feature>
<dbReference type="SUPFAM" id="SSF53822">
    <property type="entry name" value="Periplasmic binding protein-like I"/>
    <property type="match status" value="1"/>
</dbReference>
<dbReference type="GO" id="GO:0015276">
    <property type="term" value="F:ligand-gated monoatomic ion channel activity"/>
    <property type="evidence" value="ECO:0007669"/>
    <property type="project" value="InterPro"/>
</dbReference>
<dbReference type="Pfam" id="PF01094">
    <property type="entry name" value="ANF_receptor"/>
    <property type="match status" value="1"/>
</dbReference>
<evidence type="ECO:0000256" key="16">
    <source>
        <dbReference type="SAM" id="Phobius"/>
    </source>
</evidence>
<keyword evidence="8 15" id="KW-0406">Ion transport</keyword>
<dbReference type="Gene3D" id="1.10.287.70">
    <property type="match status" value="1"/>
</dbReference>
<dbReference type="EMBL" id="QZWG01000011">
    <property type="protein sequence ID" value="RZB82475.1"/>
    <property type="molecule type" value="Genomic_DNA"/>
</dbReference>
<evidence type="ECO:0000256" key="4">
    <source>
        <dbReference type="ARBA" id="ARBA00022448"/>
    </source>
</evidence>
<dbReference type="Gene3D" id="3.40.190.10">
    <property type="entry name" value="Periplasmic binding protein-like II"/>
    <property type="match status" value="2"/>
</dbReference>
<feature type="transmembrane region" description="Helical" evidence="16">
    <location>
        <begin position="634"/>
        <end position="653"/>
    </location>
</feature>
<evidence type="ECO:0000256" key="3">
    <source>
        <dbReference type="ARBA" id="ARBA00011095"/>
    </source>
</evidence>
<keyword evidence="6" id="KW-0732">Signal</keyword>
<dbReference type="AlphaFoldDB" id="A0A445I9A2"/>
<gene>
    <name evidence="18" type="ORF">D0Y65_031566</name>
</gene>
<feature type="domain" description="Ionotropic glutamate receptor C-terminal" evidence="17">
    <location>
        <begin position="459"/>
        <end position="792"/>
    </location>
</feature>
<evidence type="ECO:0000313" key="18">
    <source>
        <dbReference type="EMBL" id="RZB82475.1"/>
    </source>
</evidence>
<evidence type="ECO:0000256" key="2">
    <source>
        <dbReference type="ARBA" id="ARBA00008685"/>
    </source>
</evidence>
<dbReference type="FunFam" id="3.40.50.2300:FF:000188">
    <property type="entry name" value="Glutamate receptor"/>
    <property type="match status" value="1"/>
</dbReference>
<comment type="similarity">
    <text evidence="2 15">Belongs to the glutamate-gated ion channel (TC 1.A.10.1) family.</text>
</comment>
<comment type="function">
    <text evidence="14">Glutamate-gated receptor that probably acts as a non-selective cation channel. May be involved in light-signal transduction and calcium homeostasis via the regulation of calcium influx into cells.</text>
</comment>
<dbReference type="Gramene" id="XM_028331680.1">
    <property type="protein sequence ID" value="XP_028187481.1"/>
    <property type="gene ID" value="LOC114374083"/>
</dbReference>
<evidence type="ECO:0000256" key="1">
    <source>
        <dbReference type="ARBA" id="ARBA00004141"/>
    </source>
</evidence>
<evidence type="ECO:0000256" key="5">
    <source>
        <dbReference type="ARBA" id="ARBA00022692"/>
    </source>
</evidence>
<keyword evidence="13 15" id="KW-0407">Ion channel</keyword>
<protein>
    <recommendedName>
        <fullName evidence="15">Glutamate receptor</fullName>
    </recommendedName>
</protein>
<keyword evidence="5 16" id="KW-0812">Transmembrane</keyword>
<keyword evidence="9 15" id="KW-0472">Membrane</keyword>
<proteinExistence type="inferred from homology"/>
<dbReference type="Pfam" id="PF10613">
    <property type="entry name" value="Lig_chan-Glu_bd"/>
    <property type="match status" value="1"/>
</dbReference>
<dbReference type="InterPro" id="IPR001320">
    <property type="entry name" value="Iontro_rcpt_C"/>
</dbReference>
<dbReference type="InterPro" id="IPR044440">
    <property type="entry name" value="GABAb_receptor_plant_PBP1"/>
</dbReference>